<comment type="caution">
    <text evidence="1">The sequence shown here is derived from an EMBL/GenBank/DDBJ whole genome shotgun (WGS) entry which is preliminary data.</text>
</comment>
<organism evidence="1 2">
    <name type="scientific">Liparis tanakae</name>
    <name type="common">Tanaka's snailfish</name>
    <dbReference type="NCBI Taxonomy" id="230148"/>
    <lineage>
        <taxon>Eukaryota</taxon>
        <taxon>Metazoa</taxon>
        <taxon>Chordata</taxon>
        <taxon>Craniata</taxon>
        <taxon>Vertebrata</taxon>
        <taxon>Euteleostomi</taxon>
        <taxon>Actinopterygii</taxon>
        <taxon>Neopterygii</taxon>
        <taxon>Teleostei</taxon>
        <taxon>Neoteleostei</taxon>
        <taxon>Acanthomorphata</taxon>
        <taxon>Eupercaria</taxon>
        <taxon>Perciformes</taxon>
        <taxon>Cottioidei</taxon>
        <taxon>Cottales</taxon>
        <taxon>Liparidae</taxon>
        <taxon>Liparis</taxon>
    </lineage>
</organism>
<reference evidence="1 2" key="1">
    <citation type="submission" date="2019-03" db="EMBL/GenBank/DDBJ databases">
        <title>First draft genome of Liparis tanakae, snailfish: a comprehensive survey of snailfish specific genes.</title>
        <authorList>
            <person name="Kim W."/>
            <person name="Song I."/>
            <person name="Jeong J.-H."/>
            <person name="Kim D."/>
            <person name="Kim S."/>
            <person name="Ryu S."/>
            <person name="Song J.Y."/>
            <person name="Lee S.K."/>
        </authorList>
    </citation>
    <scope>NUCLEOTIDE SEQUENCE [LARGE SCALE GENOMIC DNA]</scope>
    <source>
        <tissue evidence="1">Muscle</tissue>
    </source>
</reference>
<evidence type="ECO:0000313" key="2">
    <source>
        <dbReference type="Proteomes" id="UP000314294"/>
    </source>
</evidence>
<dbReference type="EMBL" id="SRLO01000200">
    <property type="protein sequence ID" value="TNN67625.1"/>
    <property type="molecule type" value="Genomic_DNA"/>
</dbReference>
<evidence type="ECO:0000313" key="1">
    <source>
        <dbReference type="EMBL" id="TNN67625.1"/>
    </source>
</evidence>
<name>A0A4Z2HQQ1_9TELE</name>
<dbReference type="OrthoDB" id="418634at2759"/>
<sequence>MVFMGGSALVGGVVEVRGQPAVDAEVVGRQEGQALHVLAVQITLYSLRLEETHDGSWCTSEQVRAGLPQLDGLFVELASAAVGVGGDPLPHGLDAVLVVRVEEDDDGVPLGVVQGVHRLGRHVQQGVLILGGVGQRRHTVMVRKEYSRAQTCSEV</sequence>
<dbReference type="Proteomes" id="UP000314294">
    <property type="component" value="Unassembled WGS sequence"/>
</dbReference>
<accession>A0A4Z2HQQ1</accession>
<gene>
    <name evidence="1" type="ORF">EYF80_022089</name>
</gene>
<keyword evidence="2" id="KW-1185">Reference proteome</keyword>
<proteinExistence type="predicted"/>
<protein>
    <submittedName>
        <fullName evidence="1">Uncharacterized protein</fullName>
    </submittedName>
</protein>
<dbReference type="AlphaFoldDB" id="A0A4Z2HQQ1"/>